<dbReference type="SUPFAM" id="SSF48452">
    <property type="entry name" value="TPR-like"/>
    <property type="match status" value="2"/>
</dbReference>
<keyword evidence="9" id="KW-1185">Reference proteome</keyword>
<name>A0AAV0KRS5_9ROSI</name>
<evidence type="ECO:0000256" key="4">
    <source>
        <dbReference type="ARBA" id="ARBA00023187"/>
    </source>
</evidence>
<dbReference type="Gene3D" id="1.25.40.10">
    <property type="entry name" value="Tetratricopeptide repeat domain"/>
    <property type="match status" value="2"/>
</dbReference>
<comment type="similarity">
    <text evidence="6">Belongs to the PRP39 family.</text>
</comment>
<keyword evidence="2" id="KW-0507">mRNA processing</keyword>
<feature type="compositionally biased region" description="Basic and acidic residues" evidence="7">
    <location>
        <begin position="888"/>
        <end position="899"/>
    </location>
</feature>
<reference evidence="8" key="1">
    <citation type="submission" date="2022-08" db="EMBL/GenBank/DDBJ databases">
        <authorList>
            <person name="Gutierrez-Valencia J."/>
        </authorList>
    </citation>
    <scope>NUCLEOTIDE SEQUENCE</scope>
</reference>
<feature type="region of interest" description="Disordered" evidence="7">
    <location>
        <begin position="1088"/>
        <end position="1168"/>
    </location>
</feature>
<dbReference type="Pfam" id="PF23241">
    <property type="entry name" value="HAT_PRP39_C"/>
    <property type="match status" value="1"/>
</dbReference>
<comment type="caution">
    <text evidence="8">The sequence shown here is derived from an EMBL/GenBank/DDBJ whole genome shotgun (WGS) entry which is preliminary data.</text>
</comment>
<dbReference type="EMBL" id="CAMGYJ010000005">
    <property type="protein sequence ID" value="CAI0424458.1"/>
    <property type="molecule type" value="Genomic_DNA"/>
</dbReference>
<feature type="compositionally biased region" description="Polar residues" evidence="7">
    <location>
        <begin position="781"/>
        <end position="791"/>
    </location>
</feature>
<dbReference type="GO" id="GO:0071004">
    <property type="term" value="C:U2-type prespliceosome"/>
    <property type="evidence" value="ECO:0007669"/>
    <property type="project" value="TreeGrafter"/>
</dbReference>
<feature type="compositionally biased region" description="Polar residues" evidence="7">
    <location>
        <begin position="919"/>
        <end position="931"/>
    </location>
</feature>
<dbReference type="FunFam" id="1.25.40.10:FF:000064">
    <property type="entry name" value="Putative pre-mrna-processing factor 39"/>
    <property type="match status" value="1"/>
</dbReference>
<feature type="compositionally biased region" description="Polar residues" evidence="7">
    <location>
        <begin position="797"/>
        <end position="817"/>
    </location>
</feature>
<dbReference type="GO" id="GO:0030627">
    <property type="term" value="F:pre-mRNA 5'-splice site binding"/>
    <property type="evidence" value="ECO:0007669"/>
    <property type="project" value="TreeGrafter"/>
</dbReference>
<feature type="compositionally biased region" description="Low complexity" evidence="7">
    <location>
        <begin position="932"/>
        <end position="951"/>
    </location>
</feature>
<feature type="region of interest" description="Disordered" evidence="7">
    <location>
        <begin position="629"/>
        <end position="672"/>
    </location>
</feature>
<dbReference type="GO" id="GO:0000395">
    <property type="term" value="P:mRNA 5'-splice site recognition"/>
    <property type="evidence" value="ECO:0007669"/>
    <property type="project" value="TreeGrafter"/>
</dbReference>
<protein>
    <submittedName>
        <fullName evidence="8">Uncharacterized protein</fullName>
    </submittedName>
</protein>
<keyword evidence="3" id="KW-0677">Repeat</keyword>
<evidence type="ECO:0000256" key="5">
    <source>
        <dbReference type="ARBA" id="ARBA00023242"/>
    </source>
</evidence>
<evidence type="ECO:0000256" key="3">
    <source>
        <dbReference type="ARBA" id="ARBA00022737"/>
    </source>
</evidence>
<keyword evidence="5" id="KW-0539">Nucleus</keyword>
<proteinExistence type="inferred from homology"/>
<accession>A0AAV0KRS5</accession>
<dbReference type="SMART" id="SM00386">
    <property type="entry name" value="HAT"/>
    <property type="match status" value="4"/>
</dbReference>
<dbReference type="Proteomes" id="UP001154282">
    <property type="component" value="Unassembled WGS sequence"/>
</dbReference>
<dbReference type="PANTHER" id="PTHR17204:SF26">
    <property type="entry name" value="PRE-MRNA-PROCESSING FACTOR 39-2"/>
    <property type="match status" value="1"/>
</dbReference>
<dbReference type="Pfam" id="PF23240">
    <property type="entry name" value="HAT_PRP39_N"/>
    <property type="match status" value="1"/>
</dbReference>
<dbReference type="PANTHER" id="PTHR17204">
    <property type="entry name" value="PRE-MRNA PROCESSING PROTEIN PRP39-RELATED"/>
    <property type="match status" value="1"/>
</dbReference>
<evidence type="ECO:0000313" key="9">
    <source>
        <dbReference type="Proteomes" id="UP001154282"/>
    </source>
</evidence>
<evidence type="ECO:0000256" key="1">
    <source>
        <dbReference type="ARBA" id="ARBA00004123"/>
    </source>
</evidence>
<feature type="compositionally biased region" description="Basic residues" evidence="7">
    <location>
        <begin position="901"/>
        <end position="911"/>
    </location>
</feature>
<feature type="compositionally biased region" description="Polar residues" evidence="7">
    <location>
        <begin position="1123"/>
        <end position="1139"/>
    </location>
</feature>
<feature type="region of interest" description="Disordered" evidence="7">
    <location>
        <begin position="778"/>
        <end position="817"/>
    </location>
</feature>
<comment type="subcellular location">
    <subcellularLocation>
        <location evidence="1">Nucleus</location>
    </subcellularLocation>
</comment>
<dbReference type="GO" id="GO:0000243">
    <property type="term" value="C:commitment complex"/>
    <property type="evidence" value="ECO:0007669"/>
    <property type="project" value="TreeGrafter"/>
</dbReference>
<sequence length="1168" mass="133006">KGEEKGSVFIGGTEMDVRASDTGMELRQMEEESTSDDSVVFLDEGKLLEVIAEGSLTFEEWTSLISLIEKTYPDDMEKLCLVYDPFLSEYPLCHVYWRKYVNHTIKLCSPEKVVEVFERAVESAMYCVDIWVDYCTFGCMAFDDPSDSRRLFKRAISFVGKDYLCHTLWDKYVEFEFSQQQWSFLAEIYIQTLRFPTKKLPEYYDSFKKLVGVFRDEMESQSKANVEEPVESMLSAEVPISYKQDEVSGIIRDLLDPSSTAAGIIALQKYIAIGEHSYLESCLLNAKIICFEAHINRSYFHVKPLEVSELENWHRYLDFADSHGDFDWALKLYQRCLIPCANYPELWVRYVEFLERKGGKELADFALHRATKTFLKRVSLMHLFNARFKEYRGDVSSARAAFLACDAESDFVENVIRKANMERRLVCNLIISMKRTNTEYFHVSFVLWNWIADVLPECQGNFKNAAKTCKQALEVAAAKGKHDVLPLIYIHLSRLKYLTTGSEDAAADTLADSIKQIPCSKLLIEELIKFAMAHRGSRHINVIGSIVADAVSPKSGSSQGLSTKDGEEIFRLYLEFVDLCGNIHDVRKAWVQHVTLFPHLLRTLPVQAENARRWKLVTTQMEEMDNLLPHCSEDHNSDSKVQPSFPDHEPSSLENLNIEPSLPNPNPVPEQASTLEMNHDLVPDQVADRNTALPINQNVLSDSTTQVEVCKTPLEVPEELKDNVPEPDSDVGLINQCSNKITEDEEVPAELVKESVQKQECRDLSEEDSKPLQLEKLSLEPQPTGSPSLLNHDSVPSPKSDSVIPTSHDCQSSQETNSVHRTMLVSAEGADIHDFSSAPLSASAAVSIQADVGWNPSPSSSAGEHNSATQAARPHMMANRGKYWHQRSNTERHSRDSRTGYRGHPRRRLDKHTKVDSEPQLSNSMSGGYSSQNLSLQNPPQGQQNNSQAPASNVVAVGNGEPQAWSQNNQASYDQMWQQYYYYHQQQLLWLQQQLQQQENQQQPQQLLYLQQQYQHQVLQLQYLQQQQSLTQHQQPQLMQQQQLQLQQHHHQQLLMQQAYQSQQQQQQPYSQQQYQLQQHQLYSSQQQQQQIPEGAVSQQQPQQIQEGAVSQQQHYVHEHGQANFTQTQFYPQSWSTAGDGNVAAPASVRSTESTHSPQPSPPSQQLA</sequence>
<dbReference type="AlphaFoldDB" id="A0AAV0KRS5"/>
<organism evidence="8 9">
    <name type="scientific">Linum tenue</name>
    <dbReference type="NCBI Taxonomy" id="586396"/>
    <lineage>
        <taxon>Eukaryota</taxon>
        <taxon>Viridiplantae</taxon>
        <taxon>Streptophyta</taxon>
        <taxon>Embryophyta</taxon>
        <taxon>Tracheophyta</taxon>
        <taxon>Spermatophyta</taxon>
        <taxon>Magnoliopsida</taxon>
        <taxon>eudicotyledons</taxon>
        <taxon>Gunneridae</taxon>
        <taxon>Pentapetalae</taxon>
        <taxon>rosids</taxon>
        <taxon>fabids</taxon>
        <taxon>Malpighiales</taxon>
        <taxon>Linaceae</taxon>
        <taxon>Linum</taxon>
    </lineage>
</organism>
<dbReference type="InterPro" id="IPR011990">
    <property type="entry name" value="TPR-like_helical_dom_sf"/>
</dbReference>
<evidence type="ECO:0000256" key="7">
    <source>
        <dbReference type="SAM" id="MobiDB-lite"/>
    </source>
</evidence>
<gene>
    <name evidence="8" type="ORF">LITE_LOCUS19964</name>
</gene>
<feature type="region of interest" description="Disordered" evidence="7">
    <location>
        <begin position="884"/>
        <end position="951"/>
    </location>
</feature>
<feature type="compositionally biased region" description="Pro residues" evidence="7">
    <location>
        <begin position="1159"/>
        <end position="1168"/>
    </location>
</feature>
<evidence type="ECO:0000256" key="2">
    <source>
        <dbReference type="ARBA" id="ARBA00022664"/>
    </source>
</evidence>
<evidence type="ECO:0000256" key="6">
    <source>
        <dbReference type="ARBA" id="ARBA00038019"/>
    </source>
</evidence>
<feature type="non-terminal residue" evidence="8">
    <location>
        <position position="1"/>
    </location>
</feature>
<dbReference type="InterPro" id="IPR059164">
    <property type="entry name" value="HAT_PRP39_C"/>
</dbReference>
<feature type="compositionally biased region" description="Polar residues" evidence="7">
    <location>
        <begin position="1097"/>
        <end position="1115"/>
    </location>
</feature>
<dbReference type="InterPro" id="IPR003107">
    <property type="entry name" value="HAT"/>
</dbReference>
<keyword evidence="4" id="KW-0508">mRNA splicing</keyword>
<evidence type="ECO:0000313" key="8">
    <source>
        <dbReference type="EMBL" id="CAI0424458.1"/>
    </source>
</evidence>
<dbReference type="GO" id="GO:0005685">
    <property type="term" value="C:U1 snRNP"/>
    <property type="evidence" value="ECO:0007669"/>
    <property type="project" value="TreeGrafter"/>
</dbReference>